<dbReference type="Proteomes" id="UP000299102">
    <property type="component" value="Unassembled WGS sequence"/>
</dbReference>
<sequence length="108" mass="12117">MRTNAPRSVQGPAARWRDARVTRPRAIGRRRAPLHENASMYLFMSLITRVELISWNCVSPPIARYARSASCVLKTPSRPPRRWPAGSAVVLRKVFLKVSQQSCCGPST</sequence>
<organism evidence="1 2">
    <name type="scientific">Eumeta variegata</name>
    <name type="common">Bagworm moth</name>
    <name type="synonym">Eumeta japonica</name>
    <dbReference type="NCBI Taxonomy" id="151549"/>
    <lineage>
        <taxon>Eukaryota</taxon>
        <taxon>Metazoa</taxon>
        <taxon>Ecdysozoa</taxon>
        <taxon>Arthropoda</taxon>
        <taxon>Hexapoda</taxon>
        <taxon>Insecta</taxon>
        <taxon>Pterygota</taxon>
        <taxon>Neoptera</taxon>
        <taxon>Endopterygota</taxon>
        <taxon>Lepidoptera</taxon>
        <taxon>Glossata</taxon>
        <taxon>Ditrysia</taxon>
        <taxon>Tineoidea</taxon>
        <taxon>Psychidae</taxon>
        <taxon>Oiketicinae</taxon>
        <taxon>Eumeta</taxon>
    </lineage>
</organism>
<evidence type="ECO:0000313" key="2">
    <source>
        <dbReference type="Proteomes" id="UP000299102"/>
    </source>
</evidence>
<proteinExistence type="predicted"/>
<reference evidence="1 2" key="1">
    <citation type="journal article" date="2019" name="Commun. Biol.">
        <title>The bagworm genome reveals a unique fibroin gene that provides high tensile strength.</title>
        <authorList>
            <person name="Kono N."/>
            <person name="Nakamura H."/>
            <person name="Ohtoshi R."/>
            <person name="Tomita M."/>
            <person name="Numata K."/>
            <person name="Arakawa K."/>
        </authorList>
    </citation>
    <scope>NUCLEOTIDE SEQUENCE [LARGE SCALE GENOMIC DNA]</scope>
</reference>
<name>A0A4C1TFN0_EUMVA</name>
<protein>
    <submittedName>
        <fullName evidence="1">Uncharacterized protein</fullName>
    </submittedName>
</protein>
<gene>
    <name evidence="1" type="ORF">EVAR_79254_1</name>
</gene>
<comment type="caution">
    <text evidence="1">The sequence shown here is derived from an EMBL/GenBank/DDBJ whole genome shotgun (WGS) entry which is preliminary data.</text>
</comment>
<evidence type="ECO:0000313" key="1">
    <source>
        <dbReference type="EMBL" id="GBP12905.1"/>
    </source>
</evidence>
<keyword evidence="2" id="KW-1185">Reference proteome</keyword>
<accession>A0A4C1TFN0</accession>
<dbReference type="EMBL" id="BGZK01000054">
    <property type="protein sequence ID" value="GBP12905.1"/>
    <property type="molecule type" value="Genomic_DNA"/>
</dbReference>
<dbReference type="AlphaFoldDB" id="A0A4C1TFN0"/>